<protein>
    <recommendedName>
        <fullName evidence="2">histidine kinase</fullName>
        <ecNumber evidence="2">2.7.13.3</ecNumber>
    </recommendedName>
</protein>
<evidence type="ECO:0000256" key="4">
    <source>
        <dbReference type="ARBA" id="ARBA00022777"/>
    </source>
</evidence>
<accession>A0A5J4FWX8</accession>
<dbReference type="CDD" id="cd16917">
    <property type="entry name" value="HATPase_UhpB-NarQ-NarX-like"/>
    <property type="match status" value="1"/>
</dbReference>
<reference evidence="8 9" key="1">
    <citation type="submission" date="2019-08" db="EMBL/GenBank/DDBJ databases">
        <title>Ulvibacter marinistellae sp. nov., isolated from a starfish, Patiria pectinifera.</title>
        <authorList>
            <person name="Kawano K."/>
            <person name="Ushijima N."/>
            <person name="Kihara M."/>
            <person name="Itoh H."/>
        </authorList>
    </citation>
    <scope>NUCLEOTIDE SEQUENCE [LARGE SCALE GENOMIC DNA]</scope>
    <source>
        <strain evidence="8 9">KK4</strain>
    </source>
</reference>
<dbReference type="InterPro" id="IPR050482">
    <property type="entry name" value="Sensor_HK_TwoCompSys"/>
</dbReference>
<dbReference type="EMBL" id="BKCF01000001">
    <property type="protein sequence ID" value="GEQ84616.1"/>
    <property type="molecule type" value="Genomic_DNA"/>
</dbReference>
<dbReference type="GO" id="GO:0004673">
    <property type="term" value="F:protein histidine kinase activity"/>
    <property type="evidence" value="ECO:0007669"/>
    <property type="project" value="UniProtKB-EC"/>
</dbReference>
<dbReference type="InterPro" id="IPR019734">
    <property type="entry name" value="TPR_rpt"/>
</dbReference>
<dbReference type="InterPro" id="IPR011990">
    <property type="entry name" value="TPR-like_helical_dom_sf"/>
</dbReference>
<keyword evidence="5" id="KW-0902">Two-component regulatory system</keyword>
<gene>
    <name evidence="8" type="ORF">ULMS_01240</name>
</gene>
<dbReference type="Gene3D" id="3.30.565.10">
    <property type="entry name" value="Histidine kinase-like ATPase, C-terminal domain"/>
    <property type="match status" value="1"/>
</dbReference>
<dbReference type="EC" id="2.7.13.3" evidence="2"/>
<dbReference type="Pfam" id="PF02518">
    <property type="entry name" value="HATPase_c"/>
    <property type="match status" value="1"/>
</dbReference>
<proteinExistence type="predicted"/>
<organism evidence="8 9">
    <name type="scientific">Patiriisocius marinistellae</name>
    <dbReference type="NCBI Taxonomy" id="2494560"/>
    <lineage>
        <taxon>Bacteria</taxon>
        <taxon>Pseudomonadati</taxon>
        <taxon>Bacteroidota</taxon>
        <taxon>Flavobacteriia</taxon>
        <taxon>Flavobacteriales</taxon>
        <taxon>Flavobacteriaceae</taxon>
        <taxon>Patiriisocius</taxon>
    </lineage>
</organism>
<evidence type="ECO:0000259" key="7">
    <source>
        <dbReference type="Pfam" id="PF02518"/>
    </source>
</evidence>
<keyword evidence="3" id="KW-0808">Transferase</keyword>
<keyword evidence="6" id="KW-0812">Transmembrane</keyword>
<keyword evidence="6" id="KW-0472">Membrane</keyword>
<dbReference type="Gene3D" id="1.25.40.10">
    <property type="entry name" value="Tetratricopeptide repeat domain"/>
    <property type="match status" value="2"/>
</dbReference>
<dbReference type="Proteomes" id="UP000326994">
    <property type="component" value="Unassembled WGS sequence"/>
</dbReference>
<keyword evidence="4" id="KW-0418">Kinase</keyword>
<dbReference type="PANTHER" id="PTHR24421:SF10">
    <property type="entry name" value="NITRATE_NITRITE SENSOR PROTEIN NARQ"/>
    <property type="match status" value="1"/>
</dbReference>
<feature type="transmembrane region" description="Helical" evidence="6">
    <location>
        <begin position="397"/>
        <end position="417"/>
    </location>
</feature>
<dbReference type="SUPFAM" id="SSF55874">
    <property type="entry name" value="ATPase domain of HSP90 chaperone/DNA topoisomerase II/histidine kinase"/>
    <property type="match status" value="1"/>
</dbReference>
<sequence>MSYGQSDSISHYQNLAKQHKKNIPLAIEYLNKAMEISIQNKQDSLYLNSISRKSTLFGNSKDYKNAIEQATFLNVEANQLNDIFHIARSHDKLGRYYSKTGDLTLAVSNYLQAIRPYKTIKDSLKLSYVFEKIANIQNDLGDFLGAEKSALEGLKYAKHNPKGNSAWLYNCLGRASKEQFQFDEALSWYDRGISSTNNQKIIVSLIQNQAVVLMKQQKYNEARKLLTALLQESEVKNSTYLTSRILDNLGYANFKIGEPNALTELLEAYALRQKDDDKTGLFASTIHLTEYYQAKDREKSLEFAKDAFNLSKIINSPEAQIEALSYLIALETPENTKLAALSSLHLRDSIAIATSKQRTEYLKFKYKTDEISLENSLLLTEKAQQETIIAEEKIKKYIIGFISFILFITIIALYYILRERYKKQRLKERIATQQHFSKRIHDELASDIFNIMAQMEQANIPVDYVDALENIYERTRDINRETISIITNEDFSTTLSNLIEGYLSENERLILNGINEVDWTKISEENKQHLKRILQELMTNMKKHSKASLVAISFKERQTSLQINYADNGIGVILNDQNKGHGMANMENRIISINGTCIFESEPNNGFTCVWTIPLK</sequence>
<dbReference type="SMART" id="SM00028">
    <property type="entry name" value="TPR"/>
    <property type="match status" value="5"/>
</dbReference>
<evidence type="ECO:0000256" key="1">
    <source>
        <dbReference type="ARBA" id="ARBA00000085"/>
    </source>
</evidence>
<evidence type="ECO:0000313" key="8">
    <source>
        <dbReference type="EMBL" id="GEQ84616.1"/>
    </source>
</evidence>
<name>A0A5J4FWX8_9FLAO</name>
<evidence type="ECO:0000256" key="6">
    <source>
        <dbReference type="SAM" id="Phobius"/>
    </source>
</evidence>
<dbReference type="InterPro" id="IPR036890">
    <property type="entry name" value="HATPase_C_sf"/>
</dbReference>
<dbReference type="GO" id="GO:0000160">
    <property type="term" value="P:phosphorelay signal transduction system"/>
    <property type="evidence" value="ECO:0007669"/>
    <property type="project" value="UniProtKB-KW"/>
</dbReference>
<dbReference type="PANTHER" id="PTHR24421">
    <property type="entry name" value="NITRATE/NITRITE SENSOR PROTEIN NARX-RELATED"/>
    <property type="match status" value="1"/>
</dbReference>
<evidence type="ECO:0000256" key="2">
    <source>
        <dbReference type="ARBA" id="ARBA00012438"/>
    </source>
</evidence>
<keyword evidence="6" id="KW-1133">Transmembrane helix</keyword>
<feature type="domain" description="Histidine kinase/HSP90-like ATPase" evidence="7">
    <location>
        <begin position="527"/>
        <end position="615"/>
    </location>
</feature>
<dbReference type="InterPro" id="IPR003594">
    <property type="entry name" value="HATPase_dom"/>
</dbReference>
<comment type="caution">
    <text evidence="8">The sequence shown here is derived from an EMBL/GenBank/DDBJ whole genome shotgun (WGS) entry which is preliminary data.</text>
</comment>
<keyword evidence="9" id="KW-1185">Reference proteome</keyword>
<dbReference type="SUPFAM" id="SSF48452">
    <property type="entry name" value="TPR-like"/>
    <property type="match status" value="2"/>
</dbReference>
<dbReference type="AlphaFoldDB" id="A0A5J4FWX8"/>
<evidence type="ECO:0000256" key="5">
    <source>
        <dbReference type="ARBA" id="ARBA00023012"/>
    </source>
</evidence>
<evidence type="ECO:0000256" key="3">
    <source>
        <dbReference type="ARBA" id="ARBA00022679"/>
    </source>
</evidence>
<evidence type="ECO:0000313" key="9">
    <source>
        <dbReference type="Proteomes" id="UP000326994"/>
    </source>
</evidence>
<comment type="catalytic activity">
    <reaction evidence="1">
        <text>ATP + protein L-histidine = ADP + protein N-phospho-L-histidine.</text>
        <dbReference type="EC" id="2.7.13.3"/>
    </reaction>
</comment>